<protein>
    <submittedName>
        <fullName evidence="2">Thioredoxin family protein</fullName>
    </submittedName>
</protein>
<name>A0A5A9ZSQ5_9RHOB</name>
<dbReference type="Proteomes" id="UP000325291">
    <property type="component" value="Unassembled WGS sequence"/>
</dbReference>
<evidence type="ECO:0000313" key="3">
    <source>
        <dbReference type="Proteomes" id="UP000325291"/>
    </source>
</evidence>
<sequence length="125" mass="13639">MSFAPVQHALATVLALVLSVMPAAAAELIMVEQKGCSYCIAWMDTIGPIYPKSPEGRFAPLRVVNIRDGAPDGVRYARPVNFTPTFILVEDGTELGRIEGYPGEDFFWGLLDMLLKRTTDYAGTG</sequence>
<feature type="signal peptide" evidence="1">
    <location>
        <begin position="1"/>
        <end position="25"/>
    </location>
</feature>
<organism evidence="2 3">
    <name type="scientific">Aquicoccus porphyridii</name>
    <dbReference type="NCBI Taxonomy" id="1852029"/>
    <lineage>
        <taxon>Bacteria</taxon>
        <taxon>Pseudomonadati</taxon>
        <taxon>Pseudomonadota</taxon>
        <taxon>Alphaproteobacteria</taxon>
        <taxon>Rhodobacterales</taxon>
        <taxon>Paracoccaceae</taxon>
        <taxon>Aquicoccus</taxon>
    </lineage>
</organism>
<feature type="chain" id="PRO_5022976706" evidence="1">
    <location>
        <begin position="26"/>
        <end position="125"/>
    </location>
</feature>
<gene>
    <name evidence="2" type="ORF">FLO80_04110</name>
</gene>
<keyword evidence="3" id="KW-1185">Reference proteome</keyword>
<keyword evidence="1" id="KW-0732">Signal</keyword>
<evidence type="ECO:0000256" key="1">
    <source>
        <dbReference type="SAM" id="SignalP"/>
    </source>
</evidence>
<dbReference type="InterPro" id="IPR036249">
    <property type="entry name" value="Thioredoxin-like_sf"/>
</dbReference>
<dbReference type="EMBL" id="VINQ01000002">
    <property type="protein sequence ID" value="KAA0920304.1"/>
    <property type="molecule type" value="Genomic_DNA"/>
</dbReference>
<accession>A0A5A9ZSQ5</accession>
<evidence type="ECO:0000313" key="2">
    <source>
        <dbReference type="EMBL" id="KAA0920304.1"/>
    </source>
</evidence>
<dbReference type="SUPFAM" id="SSF52833">
    <property type="entry name" value="Thioredoxin-like"/>
    <property type="match status" value="1"/>
</dbReference>
<dbReference type="AlphaFoldDB" id="A0A5A9ZSQ5"/>
<comment type="caution">
    <text evidence="2">The sequence shown here is derived from an EMBL/GenBank/DDBJ whole genome shotgun (WGS) entry which is preliminary data.</text>
</comment>
<dbReference type="Gene3D" id="3.40.30.10">
    <property type="entry name" value="Glutaredoxin"/>
    <property type="match status" value="1"/>
</dbReference>
<reference evidence="2 3" key="1">
    <citation type="submission" date="2019-07" db="EMBL/GenBank/DDBJ databases">
        <title>Aquicoccus porphyridii gen. nov., sp. nov., isolated from a small marine red alga, Porphyridium marinum.</title>
        <authorList>
            <person name="Liu L."/>
        </authorList>
    </citation>
    <scope>NUCLEOTIDE SEQUENCE [LARGE SCALE GENOMIC DNA]</scope>
    <source>
        <strain evidence="2 3">L1 8-17</strain>
    </source>
</reference>
<proteinExistence type="predicted"/>